<gene>
    <name evidence="1" type="ORF">ACFFPI_07325</name>
</gene>
<organism evidence="1 2">
    <name type="scientific">Arthrobacter methylotrophus</name>
    <dbReference type="NCBI Taxonomy" id="121291"/>
    <lineage>
        <taxon>Bacteria</taxon>
        <taxon>Bacillati</taxon>
        <taxon>Actinomycetota</taxon>
        <taxon>Actinomycetes</taxon>
        <taxon>Micrococcales</taxon>
        <taxon>Micrococcaceae</taxon>
        <taxon>Arthrobacter</taxon>
    </lineage>
</organism>
<dbReference type="Proteomes" id="UP001589536">
    <property type="component" value="Unassembled WGS sequence"/>
</dbReference>
<protein>
    <submittedName>
        <fullName evidence="1">Uncharacterized protein</fullName>
    </submittedName>
</protein>
<comment type="caution">
    <text evidence="1">The sequence shown here is derived from an EMBL/GenBank/DDBJ whole genome shotgun (WGS) entry which is preliminary data.</text>
</comment>
<evidence type="ECO:0000313" key="1">
    <source>
        <dbReference type="EMBL" id="MFB9713965.1"/>
    </source>
</evidence>
<keyword evidence="2" id="KW-1185">Reference proteome</keyword>
<accession>A0ABV5UR56</accession>
<sequence>MAYTPMPAHLDQQLQNVVREISSAQADAGNTVFVIREALAQAYAAGHKDAHNQAMSHQWLTEDLKKTFDARKATLSEALAPKATPKEATDA</sequence>
<name>A0ABV5UR56_9MICC</name>
<dbReference type="EMBL" id="JBHMBH010000019">
    <property type="protein sequence ID" value="MFB9713965.1"/>
    <property type="molecule type" value="Genomic_DNA"/>
</dbReference>
<proteinExistence type="predicted"/>
<reference evidence="1 2" key="1">
    <citation type="submission" date="2024-09" db="EMBL/GenBank/DDBJ databases">
        <authorList>
            <person name="Sun Q."/>
            <person name="Mori K."/>
        </authorList>
    </citation>
    <scope>NUCLEOTIDE SEQUENCE [LARGE SCALE GENOMIC DNA]</scope>
    <source>
        <strain evidence="1 2">JCM 13519</strain>
    </source>
</reference>
<evidence type="ECO:0000313" key="2">
    <source>
        <dbReference type="Proteomes" id="UP001589536"/>
    </source>
</evidence>
<dbReference type="RefSeq" id="WP_345042450.1">
    <property type="nucleotide sequence ID" value="NZ_BAABED010000001.1"/>
</dbReference>